<gene>
    <name evidence="13" type="ORF">Tco_1044261</name>
</gene>
<protein>
    <submittedName>
        <fullName evidence="13">Retrovirus-related pol polyprotein from transposon TNT 1-94</fullName>
    </submittedName>
</protein>
<accession>A0ABQ5GPF2</accession>
<evidence type="ECO:0000256" key="7">
    <source>
        <dbReference type="ARBA" id="ARBA00022918"/>
    </source>
</evidence>
<dbReference type="InterPro" id="IPR001584">
    <property type="entry name" value="Integrase_cat-core"/>
</dbReference>
<evidence type="ECO:0000313" key="13">
    <source>
        <dbReference type="EMBL" id="GJT77536.1"/>
    </source>
</evidence>
<comment type="caution">
    <text evidence="13">The sequence shown here is derived from an EMBL/GenBank/DDBJ whole genome shotgun (WGS) entry which is preliminary data.</text>
</comment>
<dbReference type="InterPro" id="IPR012337">
    <property type="entry name" value="RNaseH-like_sf"/>
</dbReference>
<feature type="compositionally biased region" description="Basic and acidic residues" evidence="11">
    <location>
        <begin position="127"/>
        <end position="138"/>
    </location>
</feature>
<proteinExistence type="predicted"/>
<keyword evidence="3" id="KW-0255">Endonuclease</keyword>
<keyword evidence="2" id="KW-0479">Metal-binding</keyword>
<keyword evidence="10" id="KW-0511">Multifunctional enzyme</keyword>
<keyword evidence="6" id="KW-0229">DNA integration</keyword>
<keyword evidence="5" id="KW-0460">Magnesium</keyword>
<dbReference type="PROSITE" id="PS50994">
    <property type="entry name" value="INTEGRASE"/>
    <property type="match status" value="1"/>
</dbReference>
<reference evidence="13" key="2">
    <citation type="submission" date="2022-01" db="EMBL/GenBank/DDBJ databases">
        <authorList>
            <person name="Yamashiro T."/>
            <person name="Shiraishi A."/>
            <person name="Satake H."/>
            <person name="Nakayama K."/>
        </authorList>
    </citation>
    <scope>NUCLEOTIDE SEQUENCE</scope>
</reference>
<evidence type="ECO:0000256" key="10">
    <source>
        <dbReference type="ARBA" id="ARBA00023268"/>
    </source>
</evidence>
<evidence type="ECO:0000256" key="9">
    <source>
        <dbReference type="ARBA" id="ARBA00023172"/>
    </source>
</evidence>
<keyword evidence="7" id="KW-0695">RNA-directed DNA polymerase</keyword>
<organism evidence="13 14">
    <name type="scientific">Tanacetum coccineum</name>
    <dbReference type="NCBI Taxonomy" id="301880"/>
    <lineage>
        <taxon>Eukaryota</taxon>
        <taxon>Viridiplantae</taxon>
        <taxon>Streptophyta</taxon>
        <taxon>Embryophyta</taxon>
        <taxon>Tracheophyta</taxon>
        <taxon>Spermatophyta</taxon>
        <taxon>Magnoliopsida</taxon>
        <taxon>eudicotyledons</taxon>
        <taxon>Gunneridae</taxon>
        <taxon>Pentapetalae</taxon>
        <taxon>asterids</taxon>
        <taxon>campanulids</taxon>
        <taxon>Asterales</taxon>
        <taxon>Asteraceae</taxon>
        <taxon>Asteroideae</taxon>
        <taxon>Anthemideae</taxon>
        <taxon>Anthemidinae</taxon>
        <taxon>Tanacetum</taxon>
    </lineage>
</organism>
<name>A0ABQ5GPF2_9ASTR</name>
<evidence type="ECO:0000256" key="5">
    <source>
        <dbReference type="ARBA" id="ARBA00022842"/>
    </source>
</evidence>
<keyword evidence="8" id="KW-0808">Transferase</keyword>
<evidence type="ECO:0000313" key="14">
    <source>
        <dbReference type="Proteomes" id="UP001151760"/>
    </source>
</evidence>
<evidence type="ECO:0000256" key="2">
    <source>
        <dbReference type="ARBA" id="ARBA00022723"/>
    </source>
</evidence>
<dbReference type="Gene3D" id="3.30.420.10">
    <property type="entry name" value="Ribonuclease H-like superfamily/Ribonuclease H"/>
    <property type="match status" value="1"/>
</dbReference>
<evidence type="ECO:0000256" key="3">
    <source>
        <dbReference type="ARBA" id="ARBA00022759"/>
    </source>
</evidence>
<feature type="region of interest" description="Disordered" evidence="11">
    <location>
        <begin position="94"/>
        <end position="144"/>
    </location>
</feature>
<evidence type="ECO:0000256" key="6">
    <source>
        <dbReference type="ARBA" id="ARBA00022908"/>
    </source>
</evidence>
<feature type="domain" description="Integrase catalytic" evidence="12">
    <location>
        <begin position="827"/>
        <end position="994"/>
    </location>
</feature>
<evidence type="ECO:0000256" key="4">
    <source>
        <dbReference type="ARBA" id="ARBA00022801"/>
    </source>
</evidence>
<feature type="compositionally biased region" description="Polar residues" evidence="11">
    <location>
        <begin position="94"/>
        <end position="113"/>
    </location>
</feature>
<dbReference type="Proteomes" id="UP001151760">
    <property type="component" value="Unassembled WGS sequence"/>
</dbReference>
<keyword evidence="4" id="KW-0378">Hydrolase</keyword>
<evidence type="ECO:0000259" key="12">
    <source>
        <dbReference type="PROSITE" id="PS50994"/>
    </source>
</evidence>
<keyword evidence="8" id="KW-0548">Nucleotidyltransferase</keyword>
<evidence type="ECO:0000256" key="8">
    <source>
        <dbReference type="ARBA" id="ARBA00022932"/>
    </source>
</evidence>
<dbReference type="InterPro" id="IPR036397">
    <property type="entry name" value="RNaseH_sf"/>
</dbReference>
<dbReference type="CDD" id="cd09272">
    <property type="entry name" value="RNase_HI_RT_Ty1"/>
    <property type="match status" value="2"/>
</dbReference>
<keyword evidence="1" id="KW-0540">Nuclease</keyword>
<dbReference type="PANTHER" id="PTHR42648">
    <property type="entry name" value="TRANSPOSASE, PUTATIVE-RELATED"/>
    <property type="match status" value="1"/>
</dbReference>
<evidence type="ECO:0000256" key="1">
    <source>
        <dbReference type="ARBA" id="ARBA00022722"/>
    </source>
</evidence>
<dbReference type="PANTHER" id="PTHR42648:SF11">
    <property type="entry name" value="TRANSPOSON TY4-P GAG-POL POLYPROTEIN"/>
    <property type="match status" value="1"/>
</dbReference>
<dbReference type="SUPFAM" id="SSF53098">
    <property type="entry name" value="Ribonuclease H-like"/>
    <property type="match status" value="1"/>
</dbReference>
<keyword evidence="14" id="KW-1185">Reference proteome</keyword>
<dbReference type="SUPFAM" id="SSF56672">
    <property type="entry name" value="DNA/RNA polymerases"/>
    <property type="match status" value="1"/>
</dbReference>
<sequence>METIHVIFDELLQTMAPVHISSGPEPMSMTLGQFSSGLIPNQVNATNYVLPTDKDLELLFQPMFDEYFEVTRVDAPVPSATAVNAHVVPPAIPSSLNNPVTGEPSSAQSSSGDVSIAEPNHVTQPPDHLRKWSRDHPLDNIIGNPSRPVKLDEYGDVLKNKTRLVAKGCRQEKVTKNMIIYQMDVKTAFLNGDLQEEVFVSQPEGFEDPDNPTHIYRLKKALYGLNQAPRAWYDTLSKFLMGNNFFKGAVDPTPRGIFINQAQYALETLKKYGMNLSDHVDTLMVDRLKLDEDLKGIPVYQTRFRGMAKPTKKHLKAIKRVFRYLKGTINMGLWYPKDNAMSLNADADHAGCQDSRRSTSGSAQFLGDRLVSWSSKKQRSTAISTIEAEYIAMSGCCAQMDEYHKLLTIKVDLNNLRVSILWKVYMNTLPLRRTTRSSNYSTTILLQQGSGLSSDSEREYDISAVYGITSGWFRRKEFIHLTNTVSPPDREAVRSRMRILSVISVKVFEKYGYNYLREIILRRADYQEYKISEKDFKNLHPNDFEDLFLLNIQEKLNHLAKTDQDYRQNGFKEIDELNELHKFSDGTLTRVMEKLDQMVKTLICSRYNKGMVNRKLVKGIFPIDPDYNRRDPTLEDNPLVSVEVISDAMHKTLPSHSESFKKISVSFLRRLNKVSIDFLTRLDDIEKGGSQIQPGWLLEPKSTIELEPRDRTIILFRIGYHYNGTLVSKGILALKLIAFSDDDHADALILGKATSGGIVPEADKLVNWMSKKQDCTAMSSAKVEYVVLSASCAQVMWTRTQLKDYGFNYNKIPLYCDSRSAIAISCSTPVPSISILGINPMIQPEPEDLPKDNPKLEIAVLSEVLTGTLFLRSKDETPEVLKDFLKMIQRNLQAQVITVRTDRGTEFLNKTLHAYFKEEGIEHQTSTPRTPEQNGVVERRNRTLVEAARTMLSASKLPLSFWAEAVATACYTQNRSIIISTHGKTAYHIINDRKVTAYHIINDRKPSIKHLYIFGCICYITRDGENLDKMKEKGDLKVLIN</sequence>
<reference evidence="13" key="1">
    <citation type="journal article" date="2022" name="Int. J. Mol. Sci.">
        <title>Draft Genome of Tanacetum Coccineum: Genomic Comparison of Closely Related Tanacetum-Family Plants.</title>
        <authorList>
            <person name="Yamashiro T."/>
            <person name="Shiraishi A."/>
            <person name="Nakayama K."/>
            <person name="Satake H."/>
        </authorList>
    </citation>
    <scope>NUCLEOTIDE SEQUENCE</scope>
</reference>
<keyword evidence="8" id="KW-0239">DNA-directed DNA polymerase</keyword>
<dbReference type="InterPro" id="IPR039537">
    <property type="entry name" value="Retrotran_Ty1/copia-like"/>
</dbReference>
<dbReference type="EMBL" id="BQNB010018720">
    <property type="protein sequence ID" value="GJT77536.1"/>
    <property type="molecule type" value="Genomic_DNA"/>
</dbReference>
<dbReference type="InterPro" id="IPR043502">
    <property type="entry name" value="DNA/RNA_pol_sf"/>
</dbReference>
<keyword evidence="9" id="KW-0233">DNA recombination</keyword>
<evidence type="ECO:0000256" key="11">
    <source>
        <dbReference type="SAM" id="MobiDB-lite"/>
    </source>
</evidence>
<dbReference type="Pfam" id="PF07727">
    <property type="entry name" value="RVT_2"/>
    <property type="match status" value="1"/>
</dbReference>
<dbReference type="InterPro" id="IPR013103">
    <property type="entry name" value="RVT_2"/>
</dbReference>